<dbReference type="OrthoDB" id="7856745at2"/>
<dbReference type="Gene3D" id="3.10.450.40">
    <property type="match status" value="1"/>
</dbReference>
<dbReference type="Proteomes" id="UP000306585">
    <property type="component" value="Unassembled WGS sequence"/>
</dbReference>
<keyword evidence="1" id="KW-0732">Signal</keyword>
<evidence type="ECO:0000313" key="3">
    <source>
        <dbReference type="EMBL" id="TLS67912.1"/>
    </source>
</evidence>
<name>A0A5R9GV70_9PROT</name>
<sequence>MHMLHKAVLAMVVVISTTAMALADDADRVRQLRSTDSIMPLATIVKMVEARYPGKLLDVELEEEHGKVVYEIEFLGDDHQVHHLEIDARSGSFIDNGDH</sequence>
<dbReference type="AlphaFoldDB" id="A0A5R9GV70"/>
<feature type="signal peptide" evidence="1">
    <location>
        <begin position="1"/>
        <end position="21"/>
    </location>
</feature>
<keyword evidence="4" id="KW-1185">Reference proteome</keyword>
<proteinExistence type="predicted"/>
<dbReference type="RefSeq" id="WP_138238809.1">
    <property type="nucleotide sequence ID" value="NZ_VBRY01000004.1"/>
</dbReference>
<evidence type="ECO:0000313" key="4">
    <source>
        <dbReference type="Proteomes" id="UP000306585"/>
    </source>
</evidence>
<gene>
    <name evidence="3" type="ORF">FEF65_05555</name>
</gene>
<accession>A0A5R9GV70</accession>
<evidence type="ECO:0000256" key="1">
    <source>
        <dbReference type="SAM" id="SignalP"/>
    </source>
</evidence>
<evidence type="ECO:0000259" key="2">
    <source>
        <dbReference type="Pfam" id="PF03413"/>
    </source>
</evidence>
<protein>
    <submittedName>
        <fullName evidence="3">PepSY domain-containing protein</fullName>
    </submittedName>
</protein>
<dbReference type="Pfam" id="PF03413">
    <property type="entry name" value="PepSY"/>
    <property type="match status" value="1"/>
</dbReference>
<dbReference type="InterPro" id="IPR025711">
    <property type="entry name" value="PepSY"/>
</dbReference>
<feature type="chain" id="PRO_5024408178" evidence="1">
    <location>
        <begin position="22"/>
        <end position="99"/>
    </location>
</feature>
<dbReference type="EMBL" id="VBRY01000004">
    <property type="protein sequence ID" value="TLS67912.1"/>
    <property type="molecule type" value="Genomic_DNA"/>
</dbReference>
<organism evidence="3 4">
    <name type="scientific">Mariprofundus erugo</name>
    <dbReference type="NCBI Taxonomy" id="2528639"/>
    <lineage>
        <taxon>Bacteria</taxon>
        <taxon>Pseudomonadati</taxon>
        <taxon>Pseudomonadota</taxon>
        <taxon>Candidatius Mariprofundia</taxon>
        <taxon>Mariprofundales</taxon>
        <taxon>Mariprofundaceae</taxon>
        <taxon>Mariprofundus</taxon>
    </lineage>
</organism>
<feature type="domain" description="PepSY" evidence="2">
    <location>
        <begin position="39"/>
        <end position="95"/>
    </location>
</feature>
<comment type="caution">
    <text evidence="3">The sequence shown here is derived from an EMBL/GenBank/DDBJ whole genome shotgun (WGS) entry which is preliminary data.</text>
</comment>
<reference evidence="3 4" key="1">
    <citation type="journal article" date="2019" name="Appl. Environ. Microbiol.">
        <title>Environmental Evidence and Genomic Insight of Iron-oxidizing Bacteria Preference Towards More Corrosion Resistant Stainless Steel at Higher Salinities.</title>
        <authorList>
            <person name="Garrison C.E."/>
            <person name="Price K.A."/>
            <person name="Field E.K."/>
        </authorList>
    </citation>
    <scope>NUCLEOTIDE SEQUENCE [LARGE SCALE GENOMIC DNA]</scope>
    <source>
        <strain evidence="3 4">P3</strain>
    </source>
</reference>